<comment type="caution">
    <text evidence="2">The sequence shown here is derived from an EMBL/GenBank/DDBJ whole genome shotgun (WGS) entry which is preliminary data.</text>
</comment>
<keyword evidence="3" id="KW-1185">Reference proteome</keyword>
<name>A0A930YFA2_9ACTN</name>
<gene>
    <name evidence="2" type="ORF">ISU07_15785</name>
</gene>
<keyword evidence="1" id="KW-0732">Signal</keyword>
<dbReference type="PROSITE" id="PS00330">
    <property type="entry name" value="HEMOLYSIN_CALCIUM"/>
    <property type="match status" value="1"/>
</dbReference>
<accession>A0A930YFA2</accession>
<dbReference type="GO" id="GO:0005509">
    <property type="term" value="F:calcium ion binding"/>
    <property type="evidence" value="ECO:0007669"/>
    <property type="project" value="InterPro"/>
</dbReference>
<evidence type="ECO:0008006" key="4">
    <source>
        <dbReference type="Google" id="ProtNLM"/>
    </source>
</evidence>
<dbReference type="InterPro" id="IPR011049">
    <property type="entry name" value="Serralysin-like_metalloprot_C"/>
</dbReference>
<dbReference type="InterPro" id="IPR018511">
    <property type="entry name" value="Hemolysin-typ_Ca-bd_CS"/>
</dbReference>
<feature type="signal peptide" evidence="1">
    <location>
        <begin position="1"/>
        <end position="27"/>
    </location>
</feature>
<dbReference type="Proteomes" id="UP000640489">
    <property type="component" value="Unassembled WGS sequence"/>
</dbReference>
<dbReference type="SUPFAM" id="SSF51120">
    <property type="entry name" value="beta-Roll"/>
    <property type="match status" value="1"/>
</dbReference>
<dbReference type="Gene3D" id="2.160.20.160">
    <property type="match status" value="1"/>
</dbReference>
<dbReference type="RefSeq" id="WP_194707783.1">
    <property type="nucleotide sequence ID" value="NZ_JADKPN010000010.1"/>
</dbReference>
<dbReference type="Pfam" id="PF00353">
    <property type="entry name" value="HemolysinCabind"/>
    <property type="match status" value="1"/>
</dbReference>
<dbReference type="Gene3D" id="2.150.10.10">
    <property type="entry name" value="Serralysin-like metalloprotease, C-terminal"/>
    <property type="match status" value="1"/>
</dbReference>
<protein>
    <recommendedName>
        <fullName evidence="4">Calcium-binding protein</fullName>
    </recommendedName>
</protein>
<evidence type="ECO:0000313" key="3">
    <source>
        <dbReference type="Proteomes" id="UP000640489"/>
    </source>
</evidence>
<proteinExistence type="predicted"/>
<dbReference type="PRINTS" id="PR00313">
    <property type="entry name" value="CABNDNGRPT"/>
</dbReference>
<sequence>MRPRQLALWPLLLAVLTVPQASPSSSAATVESCFGQVPTVVGTPGKPLIGTELPDVVVTNGSDGVDTRGGDDLVCVSGLVRGQYLTGSGDDRIDSTLAQFDAASLWIEPGPGMDEVSGTTAGHMYVISADTDADVIATGSASDDVYADRQDTVSLGAGFDFLNVDLDGEVVGGSYDGGTGADELTVKLQLPDGHPAWTIDNVSQRILRDDTVIAGVRSFSLFRATASGPLTFVGSDGAERLSTFGVNENRVPKWPLHVSMNGGQDTVVFNGGAPGAVFDGGEGTDWFVYRRSYRESYPYRLTFDLASGLLRDRQGTSEVTRQAVGFENVRSEEIGKVTIKGTSGPNVLQSRWGWKATDRSVFAGRAGDDVLVGSDGYDELIGGSGQDVVRGGAGVDRCEGETRIGCER</sequence>
<dbReference type="InterPro" id="IPR001343">
    <property type="entry name" value="Hemolysn_Ca-bd"/>
</dbReference>
<reference evidence="2" key="1">
    <citation type="submission" date="2020-11" db="EMBL/GenBank/DDBJ databases">
        <title>Nocardioides sp. nov., isolated from Soil of Cynanchum wilfordii Hemsley rhizosphere.</title>
        <authorList>
            <person name="Lee J.-S."/>
            <person name="Suh M.K."/>
            <person name="Kim J.-S."/>
        </authorList>
    </citation>
    <scope>NUCLEOTIDE SEQUENCE</scope>
    <source>
        <strain evidence="2">KCTC 19275</strain>
    </source>
</reference>
<evidence type="ECO:0000256" key="1">
    <source>
        <dbReference type="SAM" id="SignalP"/>
    </source>
</evidence>
<evidence type="ECO:0000313" key="2">
    <source>
        <dbReference type="EMBL" id="MBF4764593.1"/>
    </source>
</evidence>
<dbReference type="AlphaFoldDB" id="A0A930YFA2"/>
<organism evidence="2 3">
    <name type="scientific">Nocardioides islandensis</name>
    <dbReference type="NCBI Taxonomy" id="433663"/>
    <lineage>
        <taxon>Bacteria</taxon>
        <taxon>Bacillati</taxon>
        <taxon>Actinomycetota</taxon>
        <taxon>Actinomycetes</taxon>
        <taxon>Propionibacteriales</taxon>
        <taxon>Nocardioidaceae</taxon>
        <taxon>Nocardioides</taxon>
    </lineage>
</organism>
<feature type="chain" id="PRO_5037367046" description="Calcium-binding protein" evidence="1">
    <location>
        <begin position="28"/>
        <end position="408"/>
    </location>
</feature>
<dbReference type="EMBL" id="JADKPN010000010">
    <property type="protein sequence ID" value="MBF4764593.1"/>
    <property type="molecule type" value="Genomic_DNA"/>
</dbReference>